<accession>A0A0C2RTH4</accession>
<gene>
    <name evidence="1" type="ORF">KP77_04860</name>
</gene>
<protein>
    <submittedName>
        <fullName evidence="1">Uncharacterized protein</fullName>
    </submittedName>
</protein>
<reference evidence="1 2" key="1">
    <citation type="submission" date="2015-01" db="EMBL/GenBank/DDBJ databases">
        <title>Genome sequence of Jeotgalibacillus alimentarius.</title>
        <authorList>
            <person name="Goh K.M."/>
            <person name="Chan K.-G."/>
            <person name="Yaakop A.S."/>
            <person name="Ee R."/>
            <person name="Gan H.M."/>
            <person name="Chan C.S."/>
        </authorList>
    </citation>
    <scope>NUCLEOTIDE SEQUENCE [LARGE SCALE GENOMIC DNA]</scope>
    <source>
        <strain evidence="1 2">YKJ-13</strain>
    </source>
</reference>
<keyword evidence="2" id="KW-1185">Reference proteome</keyword>
<name>A0A0C2RTH4_9BACL</name>
<evidence type="ECO:0000313" key="1">
    <source>
        <dbReference type="EMBL" id="KIL53510.1"/>
    </source>
</evidence>
<organism evidence="1 2">
    <name type="scientific">Jeotgalibacillus alimentarius</name>
    <dbReference type="NCBI Taxonomy" id="135826"/>
    <lineage>
        <taxon>Bacteria</taxon>
        <taxon>Bacillati</taxon>
        <taxon>Bacillota</taxon>
        <taxon>Bacilli</taxon>
        <taxon>Bacillales</taxon>
        <taxon>Caryophanaceae</taxon>
        <taxon>Jeotgalibacillus</taxon>
    </lineage>
</organism>
<dbReference type="EMBL" id="JXRQ01000008">
    <property type="protein sequence ID" value="KIL53510.1"/>
    <property type="molecule type" value="Genomic_DNA"/>
</dbReference>
<dbReference type="AlphaFoldDB" id="A0A0C2RTH4"/>
<comment type="caution">
    <text evidence="1">The sequence shown here is derived from an EMBL/GenBank/DDBJ whole genome shotgun (WGS) entry which is preliminary data.</text>
</comment>
<evidence type="ECO:0000313" key="2">
    <source>
        <dbReference type="Proteomes" id="UP000031950"/>
    </source>
</evidence>
<proteinExistence type="predicted"/>
<dbReference type="RefSeq" id="WP_162483902.1">
    <property type="nucleotide sequence ID" value="NZ_JXRQ01000008.1"/>
</dbReference>
<dbReference type="Proteomes" id="UP000031950">
    <property type="component" value="Unassembled WGS sequence"/>
</dbReference>
<sequence>MDIFFEFAREVLKGITRAISAYLFQKTFLDEKKTTPAPSEAKGWFSKITFN</sequence>